<dbReference type="Proteomes" id="UP001163324">
    <property type="component" value="Chromosome 7"/>
</dbReference>
<evidence type="ECO:0000313" key="1">
    <source>
        <dbReference type="EMBL" id="KAI9897916.1"/>
    </source>
</evidence>
<keyword evidence="2" id="KW-1185">Reference proteome</keyword>
<protein>
    <submittedName>
        <fullName evidence="1">Uncharacterized protein</fullName>
    </submittedName>
</protein>
<organism evidence="1 2">
    <name type="scientific">Trichothecium roseum</name>
    <dbReference type="NCBI Taxonomy" id="47278"/>
    <lineage>
        <taxon>Eukaryota</taxon>
        <taxon>Fungi</taxon>
        <taxon>Dikarya</taxon>
        <taxon>Ascomycota</taxon>
        <taxon>Pezizomycotina</taxon>
        <taxon>Sordariomycetes</taxon>
        <taxon>Hypocreomycetidae</taxon>
        <taxon>Hypocreales</taxon>
        <taxon>Hypocreales incertae sedis</taxon>
        <taxon>Trichothecium</taxon>
    </lineage>
</organism>
<comment type="caution">
    <text evidence="1">The sequence shown here is derived from an EMBL/GenBank/DDBJ whole genome shotgun (WGS) entry which is preliminary data.</text>
</comment>
<gene>
    <name evidence="1" type="ORF">N3K66_007772</name>
</gene>
<proteinExistence type="predicted"/>
<reference evidence="1" key="1">
    <citation type="submission" date="2022-10" db="EMBL/GenBank/DDBJ databases">
        <title>Complete Genome of Trichothecium roseum strain YXFP-22015, a Plant Pathogen Isolated from Citrus.</title>
        <authorList>
            <person name="Wang Y."/>
            <person name="Zhu L."/>
        </authorList>
    </citation>
    <scope>NUCLEOTIDE SEQUENCE</scope>
    <source>
        <strain evidence="1">YXFP-22015</strain>
    </source>
</reference>
<name>A0ACC0UW77_9HYPO</name>
<sequence length="280" mass="29047">MKLTSVTLALATLSAGAGVAASRFTDTDGSPAGLPKSKGYIVELDSASASLRDAGDAQADFRRQANSVLRDYSVTREFRNSKYFYGIAIDAAGDDEDVIAAVSNLPNVKNVWPNRVLPRPTPIGVKPITGSDSVRVASAEEDTSVVHITGDSDVLSALKMTGVDELHKKNITGQGVKVAVIDSGVDYRHPALGGAFGPGNKVAGGYDLVGDAYNGLNERVPDDDPLTTCLDGAHGTHVSGIIGARDPENVGYGIVGVAPDAELLSFRVFGCAGSTQDDGE</sequence>
<evidence type="ECO:0000313" key="2">
    <source>
        <dbReference type="Proteomes" id="UP001163324"/>
    </source>
</evidence>
<accession>A0ACC0UW77</accession>
<dbReference type="EMBL" id="CM047946">
    <property type="protein sequence ID" value="KAI9897916.1"/>
    <property type="molecule type" value="Genomic_DNA"/>
</dbReference>